<feature type="transmembrane region" description="Helical" evidence="1">
    <location>
        <begin position="21"/>
        <end position="45"/>
    </location>
</feature>
<keyword evidence="1" id="KW-0812">Transmembrane</keyword>
<dbReference type="OrthoDB" id="8250582at2"/>
<evidence type="ECO:0000256" key="1">
    <source>
        <dbReference type="SAM" id="Phobius"/>
    </source>
</evidence>
<dbReference type="AlphaFoldDB" id="A0A560LZB1"/>
<organism evidence="2 3">
    <name type="scientific">Bradyrhizobium macuxiense</name>
    <dbReference type="NCBI Taxonomy" id="1755647"/>
    <lineage>
        <taxon>Bacteria</taxon>
        <taxon>Pseudomonadati</taxon>
        <taxon>Pseudomonadota</taxon>
        <taxon>Alphaproteobacteria</taxon>
        <taxon>Hyphomicrobiales</taxon>
        <taxon>Nitrobacteraceae</taxon>
        <taxon>Bradyrhizobium</taxon>
    </lineage>
</organism>
<accession>A0A560LZB1</accession>
<dbReference type="EMBL" id="VITY01000004">
    <property type="protein sequence ID" value="TWC00773.1"/>
    <property type="molecule type" value="Genomic_DNA"/>
</dbReference>
<evidence type="ECO:0000313" key="2">
    <source>
        <dbReference type="EMBL" id="TWC00773.1"/>
    </source>
</evidence>
<dbReference type="RefSeq" id="WP_146986115.1">
    <property type="nucleotide sequence ID" value="NZ_VITY01000004.1"/>
</dbReference>
<protein>
    <submittedName>
        <fullName evidence="2">Uncharacterized protein</fullName>
    </submittedName>
</protein>
<name>A0A560LZB1_9BRAD</name>
<dbReference type="Proteomes" id="UP000321304">
    <property type="component" value="Unassembled WGS sequence"/>
</dbReference>
<proteinExistence type="predicted"/>
<keyword evidence="1" id="KW-0472">Membrane</keyword>
<sequence>MSDTGAPSSPPPRPAEQRNGCLTALMIVAGGILLLPGLCSLFFVFTGIANISNTADLQFVGGCLLVGCLGVALIWWAIRRPGP</sequence>
<comment type="caution">
    <text evidence="2">The sequence shown here is derived from an EMBL/GenBank/DDBJ whole genome shotgun (WGS) entry which is preliminary data.</text>
</comment>
<feature type="transmembrane region" description="Helical" evidence="1">
    <location>
        <begin position="57"/>
        <end position="78"/>
    </location>
</feature>
<keyword evidence="3" id="KW-1185">Reference proteome</keyword>
<keyword evidence="1" id="KW-1133">Transmembrane helix</keyword>
<gene>
    <name evidence="2" type="ORF">FBZ93_10443</name>
</gene>
<evidence type="ECO:0000313" key="3">
    <source>
        <dbReference type="Proteomes" id="UP000321304"/>
    </source>
</evidence>
<reference evidence="2 3" key="1">
    <citation type="submission" date="2019-06" db="EMBL/GenBank/DDBJ databases">
        <title>Genomic Encyclopedia of Type Strains, Phase IV (KMG-V): Genome sequencing to study the core and pangenomes of soil and plant-associated prokaryotes.</title>
        <authorList>
            <person name="Whitman W."/>
        </authorList>
    </citation>
    <scope>NUCLEOTIDE SEQUENCE [LARGE SCALE GENOMIC DNA]</scope>
    <source>
        <strain evidence="2 3">BR 10355</strain>
    </source>
</reference>